<evidence type="ECO:0000313" key="2">
    <source>
        <dbReference type="EMBL" id="OAQ99496.1"/>
    </source>
</evidence>
<dbReference type="PANTHER" id="PTHR36182">
    <property type="entry name" value="PROTEIN, PUTATIVE (AFU_ORTHOLOGUE AFUA_6G10930)-RELATED"/>
    <property type="match status" value="1"/>
</dbReference>
<keyword evidence="1" id="KW-0732">Signal</keyword>
<protein>
    <recommendedName>
        <fullName evidence="4">Chitin-binding type-4 domain-containing protein</fullName>
    </recommendedName>
</protein>
<gene>
    <name evidence="2" type="ORF">LLEC1_08062</name>
</gene>
<accession>A0A179I9Y4</accession>
<name>A0A179I9Y4_CORDF</name>
<feature type="chain" id="PRO_5008104251" description="Chitin-binding type-4 domain-containing protein" evidence="1">
    <location>
        <begin position="20"/>
        <end position="203"/>
    </location>
</feature>
<evidence type="ECO:0000313" key="3">
    <source>
        <dbReference type="Proteomes" id="UP000243081"/>
    </source>
</evidence>
<feature type="non-terminal residue" evidence="2">
    <location>
        <position position="203"/>
    </location>
</feature>
<proteinExistence type="predicted"/>
<evidence type="ECO:0000256" key="1">
    <source>
        <dbReference type="SAM" id="SignalP"/>
    </source>
</evidence>
<sequence length="203" mass="21395">MQIVASLAAVLGMAALAQAHMEMTNPPPLRSKKNKFSTNVDYDMKSPLSSKGTNFPCRGSIGLVGTDQGKAVADWAAGSKQSFTVEGGAFHSGGSCQASLSYDKGKTWTVIHSYLGSCPSGNGATSYDFTVPADAAAGEAVFAWSWFNEVGNREMYMNCAVVNIQGGKSKKRRGVAMSSRPNMFVANVGNGCGTREGKDVEFP</sequence>
<reference evidence="2 3" key="1">
    <citation type="submission" date="2016-03" db="EMBL/GenBank/DDBJ databases">
        <title>Fine-scale spatial genetic structure of a fungal parasite of coffee scale insects.</title>
        <authorList>
            <person name="Jackson D."/>
            <person name="Zemenick K.A."/>
            <person name="Malloure B."/>
            <person name="Quandt C.A."/>
            <person name="James T.Y."/>
        </authorList>
    </citation>
    <scope>NUCLEOTIDE SEQUENCE [LARGE SCALE GENOMIC DNA]</scope>
    <source>
        <strain evidence="2 3">UM487</strain>
    </source>
</reference>
<dbReference type="PANTHER" id="PTHR36182:SF1">
    <property type="entry name" value="PROTEIN, PUTATIVE (AFU_ORTHOLOGUE AFUA_6G10930)-RELATED"/>
    <property type="match status" value="1"/>
</dbReference>
<dbReference type="Gene3D" id="2.70.50.70">
    <property type="match status" value="1"/>
</dbReference>
<organism evidence="2 3">
    <name type="scientific">Cordyceps confragosa</name>
    <name type="common">Lecanicillium lecanii</name>
    <dbReference type="NCBI Taxonomy" id="2714763"/>
    <lineage>
        <taxon>Eukaryota</taxon>
        <taxon>Fungi</taxon>
        <taxon>Dikarya</taxon>
        <taxon>Ascomycota</taxon>
        <taxon>Pezizomycotina</taxon>
        <taxon>Sordariomycetes</taxon>
        <taxon>Hypocreomycetidae</taxon>
        <taxon>Hypocreales</taxon>
        <taxon>Cordycipitaceae</taxon>
        <taxon>Akanthomyces</taxon>
    </lineage>
</organism>
<comment type="caution">
    <text evidence="2">The sequence shown here is derived from an EMBL/GenBank/DDBJ whole genome shotgun (WGS) entry which is preliminary data.</text>
</comment>
<dbReference type="OrthoDB" id="2342176at2759"/>
<keyword evidence="3" id="KW-1185">Reference proteome</keyword>
<dbReference type="Proteomes" id="UP000243081">
    <property type="component" value="Unassembled WGS sequence"/>
</dbReference>
<dbReference type="AlphaFoldDB" id="A0A179I9Y4"/>
<dbReference type="EMBL" id="LUKN01002185">
    <property type="protein sequence ID" value="OAQ99496.1"/>
    <property type="molecule type" value="Genomic_DNA"/>
</dbReference>
<feature type="signal peptide" evidence="1">
    <location>
        <begin position="1"/>
        <end position="19"/>
    </location>
</feature>
<evidence type="ECO:0008006" key="4">
    <source>
        <dbReference type="Google" id="ProtNLM"/>
    </source>
</evidence>
<dbReference type="OMA" id="MNCADVV"/>